<feature type="domain" description="Reverse transcriptase" evidence="1">
    <location>
        <begin position="202"/>
        <end position="484"/>
    </location>
</feature>
<dbReference type="InterPro" id="IPR043502">
    <property type="entry name" value="DNA/RNA_pol_sf"/>
</dbReference>
<dbReference type="InterPro" id="IPR026960">
    <property type="entry name" value="RVT-Znf"/>
</dbReference>
<dbReference type="KEGG" id="rsz:108808029"/>
<evidence type="ECO:0000313" key="3">
    <source>
        <dbReference type="RefSeq" id="XP_056843056.1"/>
    </source>
</evidence>
<dbReference type="PANTHER" id="PTHR46890">
    <property type="entry name" value="NON-LTR RETROLELEMENT REVERSE TRANSCRIPTASE-LIKE PROTEIN-RELATED"/>
    <property type="match status" value="1"/>
</dbReference>
<accession>A0A9W3BV42</accession>
<keyword evidence="2" id="KW-1185">Reference proteome</keyword>
<evidence type="ECO:0000259" key="1">
    <source>
        <dbReference type="PROSITE" id="PS50878"/>
    </source>
</evidence>
<dbReference type="InterPro" id="IPR000477">
    <property type="entry name" value="RT_dom"/>
</dbReference>
<dbReference type="PROSITE" id="PS50878">
    <property type="entry name" value="RT_POL"/>
    <property type="match status" value="1"/>
</dbReference>
<proteinExistence type="predicted"/>
<dbReference type="Pfam" id="PF13966">
    <property type="entry name" value="zf-RVT"/>
    <property type="match status" value="1"/>
</dbReference>
<protein>
    <submittedName>
        <fullName evidence="3">Uncharacterized protein LOC108808029</fullName>
    </submittedName>
</protein>
<name>A0A9W3BV42_RAPSA</name>
<dbReference type="AlphaFoldDB" id="A0A9W3BV42"/>
<dbReference type="InterPro" id="IPR052343">
    <property type="entry name" value="Retrotransposon-Effector_Assoc"/>
</dbReference>
<dbReference type="Proteomes" id="UP000504610">
    <property type="component" value="Chromosome 6"/>
</dbReference>
<organism evidence="2 3">
    <name type="scientific">Raphanus sativus</name>
    <name type="common">Radish</name>
    <name type="synonym">Raphanus raphanistrum var. sativus</name>
    <dbReference type="NCBI Taxonomy" id="3726"/>
    <lineage>
        <taxon>Eukaryota</taxon>
        <taxon>Viridiplantae</taxon>
        <taxon>Streptophyta</taxon>
        <taxon>Embryophyta</taxon>
        <taxon>Tracheophyta</taxon>
        <taxon>Spermatophyta</taxon>
        <taxon>Magnoliopsida</taxon>
        <taxon>eudicotyledons</taxon>
        <taxon>Gunneridae</taxon>
        <taxon>Pentapetalae</taxon>
        <taxon>rosids</taxon>
        <taxon>malvids</taxon>
        <taxon>Brassicales</taxon>
        <taxon>Brassicaceae</taxon>
        <taxon>Brassiceae</taxon>
        <taxon>Raphanus</taxon>
    </lineage>
</organism>
<reference evidence="3" key="2">
    <citation type="submission" date="2025-08" db="UniProtKB">
        <authorList>
            <consortium name="RefSeq"/>
        </authorList>
    </citation>
    <scope>IDENTIFICATION</scope>
    <source>
        <tissue evidence="3">Leaf</tissue>
    </source>
</reference>
<dbReference type="RefSeq" id="XP_056843056.1">
    <property type="nucleotide sequence ID" value="XM_056987076.1"/>
</dbReference>
<dbReference type="CDD" id="cd01650">
    <property type="entry name" value="RT_nLTR_like"/>
    <property type="match status" value="1"/>
</dbReference>
<dbReference type="OrthoDB" id="1112669at2759"/>
<dbReference type="SUPFAM" id="SSF56672">
    <property type="entry name" value="DNA/RNA polymerases"/>
    <property type="match status" value="1"/>
</dbReference>
<dbReference type="Pfam" id="PF00078">
    <property type="entry name" value="RVT_1"/>
    <property type="match status" value="1"/>
</dbReference>
<reference evidence="2" key="1">
    <citation type="journal article" date="2019" name="Database">
        <title>The radish genome database (RadishGD): an integrated information resource for radish genomics.</title>
        <authorList>
            <person name="Yu H.J."/>
            <person name="Baek S."/>
            <person name="Lee Y.J."/>
            <person name="Cho A."/>
            <person name="Mun J.H."/>
        </authorList>
    </citation>
    <scope>NUCLEOTIDE SEQUENCE [LARGE SCALE GENOMIC DNA]</scope>
    <source>
        <strain evidence="2">cv. WK10039</strain>
    </source>
</reference>
<dbReference type="GeneID" id="108808029"/>
<sequence length="982" mass="112187">MDRIVTCRRGIARWKKSSDLNSHMRIVRLQATYEKEIAKLFPSRLVMLCLKQQLAEAYREEEQFWRQKCREEWLREGDRNTKYFHNVVKGRKVKNIILMLLDEWGNEHFSEGSKGEIAVDYFRDLFMSSNPFDMEELFLNFPNRITREMNESLTASVSVEEVKDAEMSVNGGSAPGEDGLTRSFYHRYWHIVGSTITKEVLQFFQSAVIPEVWNHTQISLIPKVTSPVRMQDMRPISLCGVQYKVISKILCNRLKRFLPEVFLENQVAFVSGRLISDNIIIAHEMVHSLRTNERVPENFMAIKTDMSKAYDRVEWCFLETLLEKFGFDRVWVRWIMACVSSVSYSVLLNGGSHGFIKPERGLRQGDPLSPFLFILCVEALVNCLNNSAVAGKLHGTQIGSEGPLIHHLLFADVSLLLCKANTEEATEIISCLKRYGDYFGQQINLAKSSIIFGSKVEEAVKAEVKVTLGIDSEGGDGSYLGFPECFSGSKRQLLSFLREKLQGRLNGCGSNRKKIAWVAWQKLCRTKELGGLGFKDLEKFNQTLLVKQAAIIVNKPDSLLAQVLKQRYFKNNSFLDCGLGSRPSFAWRSILHGRELLQQGMMTRIGNGADSKVWWDRWILDGAPRVPEYRQGSEVNLSLTVRDLIDQQSERASPPSTPIHPVERQLWKSLWKIKTTPKLRHFLWRSVFGALAVKERLRSRGIHLDTTCSSCNMATEDIGHVIFHFSFAKEVWALSSVPMPSSAVWSHSIFLNLHHLVACSKKRELDPEAGQIFPWILWHIWKARNSFCFENVRLDPAVIMDKAKMEAEIWRNLQSPTQATTASSATNQECPRVVWSRPPRNWVKCNLASSWVDRSSHSGRAWVVRDKEGSVKCHNRGSFPRSDTTLLADLEALQWSVEAMMSLKIDKRLTYSSGYASSRQDYQCLNYFLDWRLEHMEAEGNNVARLIADSVTTDQRLLSYVASGGPSSLQNLIEYEADVLPH</sequence>
<evidence type="ECO:0000313" key="2">
    <source>
        <dbReference type="Proteomes" id="UP000504610"/>
    </source>
</evidence>
<dbReference type="PANTHER" id="PTHR46890:SF48">
    <property type="entry name" value="RNA-DIRECTED DNA POLYMERASE"/>
    <property type="match status" value="1"/>
</dbReference>
<gene>
    <name evidence="3" type="primary">LOC108808029</name>
</gene>